<evidence type="ECO:0000256" key="9">
    <source>
        <dbReference type="ARBA" id="ARBA00023268"/>
    </source>
</evidence>
<dbReference type="InterPro" id="IPR023346">
    <property type="entry name" value="Lysozyme-like_dom_sf"/>
</dbReference>
<evidence type="ECO:0000256" key="2">
    <source>
        <dbReference type="ARBA" id="ARBA00007090"/>
    </source>
</evidence>
<evidence type="ECO:0000256" key="1">
    <source>
        <dbReference type="ARBA" id="ARBA00004752"/>
    </source>
</evidence>
<protein>
    <recommendedName>
        <fullName evidence="10">peptidoglycan glycosyltransferase</fullName>
        <ecNumber evidence="10">2.4.99.28</ecNumber>
    </recommendedName>
</protein>
<feature type="domain" description="Glycosyl transferase family 51" evidence="13">
    <location>
        <begin position="63"/>
        <end position="228"/>
    </location>
</feature>
<dbReference type="EMBL" id="QOVN01000001">
    <property type="protein sequence ID" value="RXG31180.1"/>
    <property type="molecule type" value="Genomic_DNA"/>
</dbReference>
<dbReference type="InterPro" id="IPR050396">
    <property type="entry name" value="Glycosyltr_51/Transpeptidase"/>
</dbReference>
<evidence type="ECO:0000256" key="8">
    <source>
        <dbReference type="ARBA" id="ARBA00022801"/>
    </source>
</evidence>
<keyword evidence="9" id="KW-0511">Multifunctional enzyme</keyword>
<dbReference type="InterPro" id="IPR011815">
    <property type="entry name" value="PBP_1c"/>
</dbReference>
<comment type="similarity">
    <text evidence="3">In the N-terminal section; belongs to the glycosyltransferase 51 family.</text>
</comment>
<evidence type="ECO:0000313" key="15">
    <source>
        <dbReference type="EMBL" id="RXG31180.1"/>
    </source>
</evidence>
<dbReference type="SUPFAM" id="SSF53955">
    <property type="entry name" value="Lysozyme-like"/>
    <property type="match status" value="1"/>
</dbReference>
<evidence type="ECO:0000256" key="11">
    <source>
        <dbReference type="ARBA" id="ARBA00049902"/>
    </source>
</evidence>
<evidence type="ECO:0000313" key="16">
    <source>
        <dbReference type="Proteomes" id="UP000290037"/>
    </source>
</evidence>
<evidence type="ECO:0000256" key="6">
    <source>
        <dbReference type="ARBA" id="ARBA00022676"/>
    </source>
</evidence>
<comment type="caution">
    <text evidence="15">The sequence shown here is derived from an EMBL/GenBank/DDBJ whole genome shotgun (WGS) entry which is preliminary data.</text>
</comment>
<proteinExistence type="inferred from homology"/>
<evidence type="ECO:0000256" key="4">
    <source>
        <dbReference type="ARBA" id="ARBA00022645"/>
    </source>
</evidence>
<comment type="pathway">
    <text evidence="1">Cell wall biogenesis; peptidoglycan biosynthesis.</text>
</comment>
<keyword evidence="6" id="KW-0328">Glycosyltransferase</keyword>
<feature type="domain" description="Penicillin-binding C-terminal" evidence="14">
    <location>
        <begin position="694"/>
        <end position="780"/>
    </location>
</feature>
<dbReference type="NCBIfam" id="TIGR02073">
    <property type="entry name" value="PBP_1c"/>
    <property type="match status" value="1"/>
</dbReference>
<dbReference type="PANTHER" id="PTHR32282:SF15">
    <property type="entry name" value="PENICILLIN-BINDING PROTEIN 1C"/>
    <property type="match status" value="1"/>
</dbReference>
<dbReference type="InterPro" id="IPR009647">
    <property type="entry name" value="PBP_C"/>
</dbReference>
<evidence type="ECO:0000259" key="14">
    <source>
        <dbReference type="Pfam" id="PF06832"/>
    </source>
</evidence>
<evidence type="ECO:0000259" key="13">
    <source>
        <dbReference type="Pfam" id="PF00912"/>
    </source>
</evidence>
<keyword evidence="7" id="KW-0808">Transferase</keyword>
<dbReference type="InterPro" id="IPR001264">
    <property type="entry name" value="Glyco_trans_51"/>
</dbReference>
<feature type="domain" description="Penicillin-binding protein transpeptidase" evidence="12">
    <location>
        <begin position="306"/>
        <end position="565"/>
    </location>
</feature>
<gene>
    <name evidence="15" type="ORF">DSM01_320</name>
</gene>
<organism evidence="15 16">
    <name type="scientific">Leeuwenhoekiella palythoae</name>
    <dbReference type="NCBI Taxonomy" id="573501"/>
    <lineage>
        <taxon>Bacteria</taxon>
        <taxon>Pseudomonadati</taxon>
        <taxon>Bacteroidota</taxon>
        <taxon>Flavobacteriia</taxon>
        <taxon>Flavobacteriales</taxon>
        <taxon>Flavobacteriaceae</taxon>
        <taxon>Leeuwenhoekiella</taxon>
    </lineage>
</organism>
<dbReference type="Proteomes" id="UP000290037">
    <property type="component" value="Unassembled WGS sequence"/>
</dbReference>
<keyword evidence="5" id="KW-0645">Protease</keyword>
<keyword evidence="8" id="KW-0378">Hydrolase</keyword>
<dbReference type="EC" id="2.4.99.28" evidence="10"/>
<evidence type="ECO:0000256" key="7">
    <source>
        <dbReference type="ARBA" id="ARBA00022679"/>
    </source>
</evidence>
<evidence type="ECO:0000256" key="3">
    <source>
        <dbReference type="ARBA" id="ARBA00007739"/>
    </source>
</evidence>
<dbReference type="Gene3D" id="3.40.710.10">
    <property type="entry name" value="DD-peptidase/beta-lactamase superfamily"/>
    <property type="match status" value="1"/>
</dbReference>
<dbReference type="Gene3D" id="1.10.3810.10">
    <property type="entry name" value="Biosynthetic peptidoglycan transglycosylase-like"/>
    <property type="match status" value="1"/>
</dbReference>
<keyword evidence="4" id="KW-0121">Carboxypeptidase</keyword>
<dbReference type="InterPro" id="IPR036950">
    <property type="entry name" value="PBP_transglycosylase"/>
</dbReference>
<dbReference type="SUPFAM" id="SSF56601">
    <property type="entry name" value="beta-lactamase/transpeptidase-like"/>
    <property type="match status" value="1"/>
</dbReference>
<comment type="catalytic activity">
    <reaction evidence="11">
        <text>[GlcNAc-(1-&gt;4)-Mur2Ac(oyl-L-Ala-gamma-D-Glu-L-Lys-D-Ala-D-Ala)](n)-di-trans,octa-cis-undecaprenyl diphosphate + beta-D-GlcNAc-(1-&gt;4)-Mur2Ac(oyl-L-Ala-gamma-D-Glu-L-Lys-D-Ala-D-Ala)-di-trans,octa-cis-undecaprenyl diphosphate = [GlcNAc-(1-&gt;4)-Mur2Ac(oyl-L-Ala-gamma-D-Glu-L-Lys-D-Ala-D-Ala)](n+1)-di-trans,octa-cis-undecaprenyl diphosphate + di-trans,octa-cis-undecaprenyl diphosphate + H(+)</text>
        <dbReference type="Rhea" id="RHEA:23708"/>
        <dbReference type="Rhea" id="RHEA-COMP:9602"/>
        <dbReference type="Rhea" id="RHEA-COMP:9603"/>
        <dbReference type="ChEBI" id="CHEBI:15378"/>
        <dbReference type="ChEBI" id="CHEBI:58405"/>
        <dbReference type="ChEBI" id="CHEBI:60033"/>
        <dbReference type="ChEBI" id="CHEBI:78435"/>
        <dbReference type="EC" id="2.4.99.28"/>
    </reaction>
</comment>
<accession>A0ABY0D7X8</accession>
<evidence type="ECO:0000256" key="10">
    <source>
        <dbReference type="ARBA" id="ARBA00044770"/>
    </source>
</evidence>
<reference evidence="15 16" key="1">
    <citation type="submission" date="2018-07" db="EMBL/GenBank/DDBJ databases">
        <title>Leeuwenhoekiella genomics.</title>
        <authorList>
            <person name="Tahon G."/>
            <person name="Willems A."/>
        </authorList>
    </citation>
    <scope>NUCLEOTIDE SEQUENCE [LARGE SCALE GENOMIC DNA]</scope>
    <source>
        <strain evidence="15 16">LMG 24856</strain>
    </source>
</reference>
<dbReference type="PANTHER" id="PTHR32282">
    <property type="entry name" value="BINDING PROTEIN TRANSPEPTIDASE, PUTATIVE-RELATED"/>
    <property type="match status" value="1"/>
</dbReference>
<evidence type="ECO:0000259" key="12">
    <source>
        <dbReference type="Pfam" id="PF00905"/>
    </source>
</evidence>
<dbReference type="Pfam" id="PF06832">
    <property type="entry name" value="BiPBP_C"/>
    <property type="match status" value="1"/>
</dbReference>
<name>A0ABY0D7X8_9FLAO</name>
<dbReference type="RefSeq" id="WP_084673061.1">
    <property type="nucleotide sequence ID" value="NZ_FQXT01000002.1"/>
</dbReference>
<dbReference type="Pfam" id="PF00905">
    <property type="entry name" value="Transpeptidase"/>
    <property type="match status" value="1"/>
</dbReference>
<dbReference type="InterPro" id="IPR012338">
    <property type="entry name" value="Beta-lactam/transpept-like"/>
</dbReference>
<sequence length="788" mass="88026">MKFRSLRGNLYAWCNKYKIALAVLLVVFTLWLFALPKPLFNTPTATVVTSAEGQLMGARIAQDGQWRFPPIDEVPPRFETCILNFEDAYFYKHPGFNAVSMAKAFWQNLTTSKRRGGSTITQQVIRLSRNNPDRTYFEKLLETFLATRLEAGYSKKEILNFYASQAPFGGNVVGLQSASWRYFGIEPSELSWGQAAALAVLPNAPALVFPGKNELIFEAKRNRLLKKLNKEGIIDATTYELAIAESLPGKPLELPDIASHFTERLAREHQGERINSTLQFNLQKRVNQITEEAHYRLNQNQIHNLAVLILDVNTREVLSYVGNAPTTKEHANYVDIISSNRSTGSTLKPFLYAALMGEGQLLPHSLVADVPTSINGYNPQNFDQSYQGAVPASQALARSLNVPAVTLLQEYGLQKFYNKLHQLHFKTIKRPADYYGLSLILGGAESNLWDLTNAYAGLAATLNHFNNTSSEYPQQAFQEPVYIQDSNYDYGEKMPNPEVLDAGAIYKTLEALKEVNRPQGSKNWEFFTDAQPLAWKTGTSYGFKDAWAVGVTPKYAIGVWVGNADGEGRPGITGVEAAAPILFDVLNLLPNASWFETPYDELVEASVCTQSGNLAGLYCPETTTEWIPKNGTRTMACSYHKQVILNEARSLQVNANCYPIGKLIAEPWFDLPTVWEYYYAPLHPEYKTLPPFAPGCSPEEQAVMAFIFPKKGEQILLPKDFSGTQEVVFKLAHRDPDITVYWYLDGIYVGSTTTFHELSMALKPGKYTISATDAQGNTQAQTLEIRPA</sequence>
<keyword evidence="16" id="KW-1185">Reference proteome</keyword>
<dbReference type="InterPro" id="IPR001460">
    <property type="entry name" value="PCN-bd_Tpept"/>
</dbReference>
<dbReference type="Pfam" id="PF00912">
    <property type="entry name" value="Transgly"/>
    <property type="match status" value="1"/>
</dbReference>
<evidence type="ECO:0000256" key="5">
    <source>
        <dbReference type="ARBA" id="ARBA00022670"/>
    </source>
</evidence>
<comment type="similarity">
    <text evidence="2">In the C-terminal section; belongs to the transpeptidase family.</text>
</comment>